<organism evidence="3 4">
    <name type="scientific">Lasiosphaeris hirsuta</name>
    <dbReference type="NCBI Taxonomy" id="260670"/>
    <lineage>
        <taxon>Eukaryota</taxon>
        <taxon>Fungi</taxon>
        <taxon>Dikarya</taxon>
        <taxon>Ascomycota</taxon>
        <taxon>Pezizomycotina</taxon>
        <taxon>Sordariomycetes</taxon>
        <taxon>Sordariomycetidae</taxon>
        <taxon>Sordariales</taxon>
        <taxon>Lasiosphaeriaceae</taxon>
        <taxon>Lasiosphaeris</taxon>
    </lineage>
</organism>
<dbReference type="CDD" id="cd02231">
    <property type="entry name" value="cupin_BLL6423-like"/>
    <property type="match status" value="1"/>
</dbReference>
<evidence type="ECO:0000256" key="1">
    <source>
        <dbReference type="SAM" id="MobiDB-lite"/>
    </source>
</evidence>
<protein>
    <recommendedName>
        <fullName evidence="2">Cupin type-2 domain-containing protein</fullName>
    </recommendedName>
</protein>
<name>A0AA40EED9_9PEZI</name>
<proteinExistence type="predicted"/>
<dbReference type="Pfam" id="PF07883">
    <property type="entry name" value="Cupin_2"/>
    <property type="match status" value="1"/>
</dbReference>
<gene>
    <name evidence="3" type="ORF">B0H67DRAFT_566968</name>
</gene>
<sequence length="193" mass="20936">MAEPPKYPWKDNDLRPIQRVITDYDSEGKSVFSSAIPEDLPGRTAGVPAPFRLGYCTNRTPVSLAGGGDIKTYANYLQNPPGLVIPGGTVARYVDMPPGASSPMHRTVSLDYGVVVEGEMELVLDSGETRLLRRGDLAVQRGTMHVWRNASATEWARMLYFLQESEALEVPGAGGKLGEDNGGILASGRERED</sequence>
<comment type="caution">
    <text evidence="3">The sequence shown here is derived from an EMBL/GenBank/DDBJ whole genome shotgun (WGS) entry which is preliminary data.</text>
</comment>
<dbReference type="InterPro" id="IPR011051">
    <property type="entry name" value="RmlC_Cupin_sf"/>
</dbReference>
<dbReference type="InterPro" id="IPR013096">
    <property type="entry name" value="Cupin_2"/>
</dbReference>
<evidence type="ECO:0000259" key="2">
    <source>
        <dbReference type="Pfam" id="PF07883"/>
    </source>
</evidence>
<accession>A0AA40EED9</accession>
<evidence type="ECO:0000313" key="3">
    <source>
        <dbReference type="EMBL" id="KAK0732243.1"/>
    </source>
</evidence>
<feature type="region of interest" description="Disordered" evidence="1">
    <location>
        <begin position="171"/>
        <end position="193"/>
    </location>
</feature>
<evidence type="ECO:0000313" key="4">
    <source>
        <dbReference type="Proteomes" id="UP001172102"/>
    </source>
</evidence>
<feature type="domain" description="Cupin type-2" evidence="2">
    <location>
        <begin position="93"/>
        <end position="155"/>
    </location>
</feature>
<dbReference type="Proteomes" id="UP001172102">
    <property type="component" value="Unassembled WGS sequence"/>
</dbReference>
<dbReference type="PANTHER" id="PTHR36156:SF3">
    <property type="entry name" value="CUPIN 2 CONSERVED BARREL DOMAIN-CONTAINING PROTEIN"/>
    <property type="match status" value="1"/>
</dbReference>
<dbReference type="SUPFAM" id="SSF51182">
    <property type="entry name" value="RmlC-like cupins"/>
    <property type="match status" value="1"/>
</dbReference>
<dbReference type="Gene3D" id="2.60.120.10">
    <property type="entry name" value="Jelly Rolls"/>
    <property type="match status" value="1"/>
</dbReference>
<keyword evidence="4" id="KW-1185">Reference proteome</keyword>
<dbReference type="InterPro" id="IPR047142">
    <property type="entry name" value="OryJ/VirC-like"/>
</dbReference>
<reference evidence="3" key="1">
    <citation type="submission" date="2023-06" db="EMBL/GenBank/DDBJ databases">
        <title>Genome-scale phylogeny and comparative genomics of the fungal order Sordariales.</title>
        <authorList>
            <consortium name="Lawrence Berkeley National Laboratory"/>
            <person name="Hensen N."/>
            <person name="Bonometti L."/>
            <person name="Westerberg I."/>
            <person name="Brannstrom I.O."/>
            <person name="Guillou S."/>
            <person name="Cros-Aarteil S."/>
            <person name="Calhoun S."/>
            <person name="Haridas S."/>
            <person name="Kuo A."/>
            <person name="Mondo S."/>
            <person name="Pangilinan J."/>
            <person name="Riley R."/>
            <person name="Labutti K."/>
            <person name="Andreopoulos B."/>
            <person name="Lipzen A."/>
            <person name="Chen C."/>
            <person name="Yanf M."/>
            <person name="Daum C."/>
            <person name="Ng V."/>
            <person name="Clum A."/>
            <person name="Steindorff A."/>
            <person name="Ohm R."/>
            <person name="Martin F."/>
            <person name="Silar P."/>
            <person name="Natvig D."/>
            <person name="Lalanne C."/>
            <person name="Gautier V."/>
            <person name="Ament-Velasquez S.L."/>
            <person name="Kruys A."/>
            <person name="Hutchinson M.I."/>
            <person name="Powell A.J."/>
            <person name="Barry K."/>
            <person name="Miller A.N."/>
            <person name="Grigoriev I.V."/>
            <person name="Debuchy R."/>
            <person name="Gladieux P."/>
            <person name="Thoren M.H."/>
            <person name="Johannesson H."/>
        </authorList>
    </citation>
    <scope>NUCLEOTIDE SEQUENCE</scope>
    <source>
        <strain evidence="3">SMH4607-1</strain>
    </source>
</reference>
<dbReference type="PANTHER" id="PTHR36156">
    <property type="entry name" value="SLR2101 PROTEIN"/>
    <property type="match status" value="1"/>
</dbReference>
<dbReference type="EMBL" id="JAUKUA010000001">
    <property type="protein sequence ID" value="KAK0732243.1"/>
    <property type="molecule type" value="Genomic_DNA"/>
</dbReference>
<dbReference type="AlphaFoldDB" id="A0AA40EED9"/>
<dbReference type="InterPro" id="IPR014710">
    <property type="entry name" value="RmlC-like_jellyroll"/>
</dbReference>